<evidence type="ECO:0000313" key="5">
    <source>
        <dbReference type="Proteomes" id="UP000290809"/>
    </source>
</evidence>
<feature type="domain" description="Phorbol-ester/DAG-type" evidence="3">
    <location>
        <begin position="13"/>
        <end position="63"/>
    </location>
</feature>
<dbReference type="PROSITE" id="PS00479">
    <property type="entry name" value="ZF_DAG_PE_1"/>
    <property type="match status" value="1"/>
</dbReference>
<dbReference type="STRING" id="6184.A0A430Q828"/>
<comment type="caution">
    <text evidence="4">The sequence shown here is derived from an EMBL/GenBank/DDBJ whole genome shotgun (WGS) entry which is preliminary data.</text>
</comment>
<dbReference type="AlphaFoldDB" id="A0A430Q828"/>
<dbReference type="GO" id="GO:0007200">
    <property type="term" value="P:phospholipase C-activating G protein-coupled receptor signaling pathway"/>
    <property type="evidence" value="ECO:0007669"/>
    <property type="project" value="TreeGrafter"/>
</dbReference>
<gene>
    <name evidence="4" type="ORF">DC041_0007752</name>
</gene>
<dbReference type="InterPro" id="IPR020454">
    <property type="entry name" value="DAG/PE-bd"/>
</dbReference>
<feature type="non-terminal residue" evidence="4">
    <location>
        <position position="1"/>
    </location>
</feature>
<proteinExistence type="predicted"/>
<dbReference type="SUPFAM" id="SSF57889">
    <property type="entry name" value="Cysteine-rich domain"/>
    <property type="match status" value="1"/>
</dbReference>
<dbReference type="GO" id="GO:0035556">
    <property type="term" value="P:intracellular signal transduction"/>
    <property type="evidence" value="ECO:0007669"/>
    <property type="project" value="TreeGrafter"/>
</dbReference>
<dbReference type="FunFam" id="3.30.60.20:FF:000021">
    <property type="entry name" value="Serine/threonine-protein kinase"/>
    <property type="match status" value="1"/>
</dbReference>
<dbReference type="PANTHER" id="PTHR22968:SF24">
    <property type="entry name" value="SERINE_THREONINE-PROTEIN KINASE"/>
    <property type="match status" value="1"/>
</dbReference>
<dbReference type="GO" id="GO:0016020">
    <property type="term" value="C:membrane"/>
    <property type="evidence" value="ECO:0007669"/>
    <property type="project" value="UniProtKB-SubCell"/>
</dbReference>
<sequence length="103" mass="11669">DKIQIERQVQVVGHNFQVHSYRSPHFCDYCGEVLFGLVRQGLRCSGCSQNFHKKCAYKIPNTCTGISTRSSLTKQSSFEINNQSSSNLSKTTVGYFFLAYLSF</sequence>
<name>A0A430Q828_SCHBO</name>
<dbReference type="PANTHER" id="PTHR22968">
    <property type="entry name" value="PROTEIN KINASE C, MU"/>
    <property type="match status" value="1"/>
</dbReference>
<dbReference type="GO" id="GO:0005829">
    <property type="term" value="C:cytosol"/>
    <property type="evidence" value="ECO:0007669"/>
    <property type="project" value="TreeGrafter"/>
</dbReference>
<keyword evidence="5" id="KW-1185">Reference proteome</keyword>
<evidence type="ECO:0000256" key="1">
    <source>
        <dbReference type="ARBA" id="ARBA00022723"/>
    </source>
</evidence>
<dbReference type="SMART" id="SM00109">
    <property type="entry name" value="C1"/>
    <property type="match status" value="1"/>
</dbReference>
<dbReference type="PROSITE" id="PS50081">
    <property type="entry name" value="ZF_DAG_PE_2"/>
    <property type="match status" value="1"/>
</dbReference>
<accession>A0A430Q828</accession>
<keyword evidence="2" id="KW-0862">Zinc</keyword>
<keyword evidence="1" id="KW-0479">Metal-binding</keyword>
<dbReference type="Proteomes" id="UP000290809">
    <property type="component" value="Unassembled WGS sequence"/>
</dbReference>
<dbReference type="EMBL" id="QMKO01002337">
    <property type="protein sequence ID" value="RTG83851.1"/>
    <property type="molecule type" value="Genomic_DNA"/>
</dbReference>
<evidence type="ECO:0000259" key="3">
    <source>
        <dbReference type="PROSITE" id="PS50081"/>
    </source>
</evidence>
<dbReference type="PRINTS" id="PR00008">
    <property type="entry name" value="DAGPEDOMAIN"/>
</dbReference>
<dbReference type="InterPro" id="IPR046349">
    <property type="entry name" value="C1-like_sf"/>
</dbReference>
<organism evidence="4 5">
    <name type="scientific">Schistosoma bovis</name>
    <name type="common">Blood fluke</name>
    <dbReference type="NCBI Taxonomy" id="6184"/>
    <lineage>
        <taxon>Eukaryota</taxon>
        <taxon>Metazoa</taxon>
        <taxon>Spiralia</taxon>
        <taxon>Lophotrochozoa</taxon>
        <taxon>Platyhelminthes</taxon>
        <taxon>Trematoda</taxon>
        <taxon>Digenea</taxon>
        <taxon>Strigeidida</taxon>
        <taxon>Schistosomatoidea</taxon>
        <taxon>Schistosomatidae</taxon>
        <taxon>Schistosoma</taxon>
    </lineage>
</organism>
<dbReference type="GO" id="GO:0004674">
    <property type="term" value="F:protein serine/threonine kinase activity"/>
    <property type="evidence" value="ECO:0007669"/>
    <property type="project" value="UniProtKB-KW"/>
</dbReference>
<dbReference type="GO" id="GO:0008270">
    <property type="term" value="F:zinc ion binding"/>
    <property type="evidence" value="ECO:0007669"/>
    <property type="project" value="UniProtKB-KW"/>
</dbReference>
<dbReference type="Gene3D" id="3.30.60.20">
    <property type="match status" value="1"/>
</dbReference>
<reference evidence="4 5" key="1">
    <citation type="journal article" date="2019" name="PLoS Pathog.">
        <title>Genome sequence of the bovine parasite Schistosoma bovis Tanzania.</title>
        <authorList>
            <person name="Oey H."/>
            <person name="Zakrzewski M."/>
            <person name="Gobert G."/>
            <person name="Gravermann K."/>
            <person name="Stoye J."/>
            <person name="Jones M."/>
            <person name="Mcmanus D."/>
            <person name="Krause L."/>
        </authorList>
    </citation>
    <scope>NUCLEOTIDE SEQUENCE [LARGE SCALE GENOMIC DNA]</scope>
    <source>
        <strain evidence="4 5">TAN1997</strain>
    </source>
</reference>
<evidence type="ECO:0000256" key="2">
    <source>
        <dbReference type="ARBA" id="ARBA00022833"/>
    </source>
</evidence>
<dbReference type="Pfam" id="PF00130">
    <property type="entry name" value="C1_1"/>
    <property type="match status" value="1"/>
</dbReference>
<evidence type="ECO:0000313" key="4">
    <source>
        <dbReference type="EMBL" id="RTG83851.1"/>
    </source>
</evidence>
<dbReference type="CDD" id="cd20795">
    <property type="entry name" value="C1_PKD_rpt1"/>
    <property type="match status" value="1"/>
</dbReference>
<dbReference type="InterPro" id="IPR002219">
    <property type="entry name" value="PKC_DAG/PE"/>
</dbReference>
<protein>
    <recommendedName>
        <fullName evidence="3">Phorbol-ester/DAG-type domain-containing protein</fullName>
    </recommendedName>
</protein>